<gene>
    <name evidence="3" type="primary">yffB</name>
    <name evidence="3" type="ORF">MTBPR1_90003</name>
</gene>
<dbReference type="STRING" id="1867952.MTBPR1_90003"/>
<proteinExistence type="inferred from homology"/>
<accession>A0A1C3RLJ5</accession>
<dbReference type="InterPro" id="IPR006504">
    <property type="entry name" value="Tscrpt_reg_Spx/MgsR"/>
</dbReference>
<evidence type="ECO:0000313" key="3">
    <source>
        <dbReference type="EMBL" id="SCA58156.1"/>
    </source>
</evidence>
<dbReference type="Proteomes" id="UP000231658">
    <property type="component" value="Unassembled WGS sequence"/>
</dbReference>
<evidence type="ECO:0000256" key="1">
    <source>
        <dbReference type="ARBA" id="ARBA00007198"/>
    </source>
</evidence>
<dbReference type="Gene3D" id="3.40.30.10">
    <property type="entry name" value="Glutaredoxin"/>
    <property type="match status" value="1"/>
</dbReference>
<dbReference type="EMBL" id="FLYE01000048">
    <property type="protein sequence ID" value="SCA58156.1"/>
    <property type="molecule type" value="Genomic_DNA"/>
</dbReference>
<name>A0A1C3RLJ5_9PROT</name>
<evidence type="ECO:0000256" key="2">
    <source>
        <dbReference type="PROSITE-ProRule" id="PRU01282"/>
    </source>
</evidence>
<dbReference type="InterPro" id="IPR006660">
    <property type="entry name" value="Arsenate_reductase-like"/>
</dbReference>
<dbReference type="NCBIfam" id="TIGR01617">
    <property type="entry name" value="arsC_related"/>
    <property type="match status" value="1"/>
</dbReference>
<dbReference type="PANTHER" id="PTHR30041:SF8">
    <property type="entry name" value="PROTEIN YFFB"/>
    <property type="match status" value="1"/>
</dbReference>
<protein>
    <recommendedName>
        <fullName evidence="5">Protein YffB</fullName>
    </recommendedName>
</protein>
<dbReference type="Pfam" id="PF03960">
    <property type="entry name" value="ArsC"/>
    <property type="match status" value="1"/>
</dbReference>
<dbReference type="NCBIfam" id="NF008107">
    <property type="entry name" value="PRK10853.1"/>
    <property type="match status" value="1"/>
</dbReference>
<evidence type="ECO:0000313" key="4">
    <source>
        <dbReference type="Proteomes" id="UP000231658"/>
    </source>
</evidence>
<reference evidence="3 4" key="1">
    <citation type="submission" date="2016-07" db="EMBL/GenBank/DDBJ databases">
        <authorList>
            <person name="Lefevre C.T."/>
        </authorList>
    </citation>
    <scope>NUCLEOTIDE SEQUENCE [LARGE SCALE GENOMIC DNA]</scope>
    <source>
        <strain evidence="3">PR1</strain>
    </source>
</reference>
<comment type="similarity">
    <text evidence="1 2">Belongs to the ArsC family.</text>
</comment>
<dbReference type="PROSITE" id="PS51353">
    <property type="entry name" value="ARSC"/>
    <property type="match status" value="1"/>
</dbReference>
<dbReference type="PANTHER" id="PTHR30041">
    <property type="entry name" value="ARSENATE REDUCTASE"/>
    <property type="match status" value="1"/>
</dbReference>
<evidence type="ECO:0008006" key="5">
    <source>
        <dbReference type="Google" id="ProtNLM"/>
    </source>
</evidence>
<dbReference type="InterPro" id="IPR036249">
    <property type="entry name" value="Thioredoxin-like_sf"/>
</dbReference>
<dbReference type="OrthoDB" id="5432555at2"/>
<dbReference type="SUPFAM" id="SSF52833">
    <property type="entry name" value="Thioredoxin-like"/>
    <property type="match status" value="1"/>
</dbReference>
<sequence length="116" mass="12843">MIKLVGLKNCDTCRKAKKWLEAEGFTYAFHDVRGDGLSAEDVSGWAAKLGWEALLNHRGTTWRGLSEEQKADVDEAKAIALIVESPALMKRPVFVSGNEVILGFKQDQMDALHALK</sequence>
<keyword evidence="4" id="KW-1185">Reference proteome</keyword>
<dbReference type="RefSeq" id="WP_069190162.1">
    <property type="nucleotide sequence ID" value="NZ_FLYE01000048.1"/>
</dbReference>
<dbReference type="CDD" id="cd03035">
    <property type="entry name" value="ArsC_Yffb"/>
    <property type="match status" value="1"/>
</dbReference>
<dbReference type="AlphaFoldDB" id="A0A1C3RLJ5"/>
<organism evidence="3 4">
    <name type="scientific">Candidatus Terasakiella magnetica</name>
    <dbReference type="NCBI Taxonomy" id="1867952"/>
    <lineage>
        <taxon>Bacteria</taxon>
        <taxon>Pseudomonadati</taxon>
        <taxon>Pseudomonadota</taxon>
        <taxon>Alphaproteobacteria</taxon>
        <taxon>Rhodospirillales</taxon>
        <taxon>Terasakiellaceae</taxon>
        <taxon>Terasakiella</taxon>
    </lineage>
</organism>